<dbReference type="EMBL" id="VJMH01006197">
    <property type="protein sequence ID" value="KAF0691147.1"/>
    <property type="molecule type" value="Genomic_DNA"/>
</dbReference>
<accession>A0A485L8A6</accession>
<protein>
    <submittedName>
        <fullName evidence="2">Aste57867_17571 protein</fullName>
    </submittedName>
</protein>
<dbReference type="OrthoDB" id="97588at2759"/>
<organism evidence="2 3">
    <name type="scientific">Aphanomyces stellatus</name>
    <dbReference type="NCBI Taxonomy" id="120398"/>
    <lineage>
        <taxon>Eukaryota</taxon>
        <taxon>Sar</taxon>
        <taxon>Stramenopiles</taxon>
        <taxon>Oomycota</taxon>
        <taxon>Saprolegniomycetes</taxon>
        <taxon>Saprolegniales</taxon>
        <taxon>Verrucalvaceae</taxon>
        <taxon>Aphanomyces</taxon>
    </lineage>
</organism>
<dbReference type="Proteomes" id="UP000332933">
    <property type="component" value="Unassembled WGS sequence"/>
</dbReference>
<keyword evidence="3" id="KW-1185">Reference proteome</keyword>
<gene>
    <name evidence="2" type="primary">Aste57867_17571</name>
    <name evidence="1" type="ORF">As57867_017511</name>
    <name evidence="2" type="ORF">ASTE57867_17571</name>
</gene>
<name>A0A485L8A6_9STRA</name>
<evidence type="ECO:0000313" key="1">
    <source>
        <dbReference type="EMBL" id="KAF0691147.1"/>
    </source>
</evidence>
<dbReference type="AlphaFoldDB" id="A0A485L8A6"/>
<sequence>MSSIATSPSIPPARKQCRHPSACPNLIYARGLCVKHGGKRRCAVPDCDQHVKGGRYCIQHGGHSAKRFCSVVGCDKQAHAKGRCVAHGGGQKCKVNGCVCHARIRGCCKAHAKYEKITCASPRSVSDLEWTIDLDVWDIPDEEIFVDDKAWAEVVRVLAL</sequence>
<dbReference type="EMBL" id="CAADRA010006218">
    <property type="protein sequence ID" value="VFT94322.1"/>
    <property type="molecule type" value="Genomic_DNA"/>
</dbReference>
<reference evidence="2 3" key="1">
    <citation type="submission" date="2019-03" db="EMBL/GenBank/DDBJ databases">
        <authorList>
            <person name="Gaulin E."/>
            <person name="Dumas B."/>
        </authorList>
    </citation>
    <scope>NUCLEOTIDE SEQUENCE [LARGE SCALE GENOMIC DNA]</scope>
    <source>
        <strain evidence="2">CBS 568.67</strain>
    </source>
</reference>
<proteinExistence type="predicted"/>
<evidence type="ECO:0000313" key="3">
    <source>
        <dbReference type="Proteomes" id="UP000332933"/>
    </source>
</evidence>
<evidence type="ECO:0000313" key="2">
    <source>
        <dbReference type="EMBL" id="VFT94322.1"/>
    </source>
</evidence>
<dbReference type="PANTHER" id="PTHR31827">
    <property type="entry name" value="EMB|CAB89363.1"/>
    <property type="match status" value="1"/>
</dbReference>
<dbReference type="PANTHER" id="PTHR31827:SF1">
    <property type="entry name" value="EMB|CAB89363.1"/>
    <property type="match status" value="1"/>
</dbReference>
<reference evidence="1" key="2">
    <citation type="submission" date="2019-06" db="EMBL/GenBank/DDBJ databases">
        <title>Genomics analysis of Aphanomyces spp. identifies a new class of oomycete effector associated with host adaptation.</title>
        <authorList>
            <person name="Gaulin E."/>
        </authorList>
    </citation>
    <scope>NUCLEOTIDE SEQUENCE</scope>
    <source>
        <strain evidence="1">CBS 578.67</strain>
    </source>
</reference>